<dbReference type="Proteomes" id="UP001164693">
    <property type="component" value="Chromosome"/>
</dbReference>
<evidence type="ECO:0000256" key="4">
    <source>
        <dbReference type="ARBA" id="ARBA00023163"/>
    </source>
</evidence>
<dbReference type="InterPro" id="IPR036390">
    <property type="entry name" value="WH_DNA-bd_sf"/>
</dbReference>
<protein>
    <submittedName>
        <fullName evidence="6">LysR family transcriptional regulator</fullName>
    </submittedName>
</protein>
<dbReference type="EMBL" id="CP097463">
    <property type="protein sequence ID" value="WAX58368.1"/>
    <property type="molecule type" value="Genomic_DNA"/>
</dbReference>
<name>A0ABY7K1H0_9ACTN</name>
<dbReference type="Gene3D" id="1.10.10.10">
    <property type="entry name" value="Winged helix-like DNA-binding domain superfamily/Winged helix DNA-binding domain"/>
    <property type="match status" value="1"/>
</dbReference>
<evidence type="ECO:0000256" key="1">
    <source>
        <dbReference type="ARBA" id="ARBA00009437"/>
    </source>
</evidence>
<dbReference type="InterPro" id="IPR036388">
    <property type="entry name" value="WH-like_DNA-bd_sf"/>
</dbReference>
<dbReference type="PANTHER" id="PTHR30419:SF8">
    <property type="entry name" value="NITROGEN ASSIMILATION TRANSCRIPTIONAL ACTIVATOR-RELATED"/>
    <property type="match status" value="1"/>
</dbReference>
<dbReference type="RefSeq" id="WP_269444916.1">
    <property type="nucleotide sequence ID" value="NZ_CP097463.1"/>
</dbReference>
<keyword evidence="7" id="KW-1185">Reference proteome</keyword>
<dbReference type="InterPro" id="IPR005119">
    <property type="entry name" value="LysR_subst-bd"/>
</dbReference>
<dbReference type="Pfam" id="PF03466">
    <property type="entry name" value="LysR_substrate"/>
    <property type="match status" value="1"/>
</dbReference>
<keyword evidence="3" id="KW-0238">DNA-binding</keyword>
<dbReference type="Pfam" id="PF00126">
    <property type="entry name" value="HTH_1"/>
    <property type="match status" value="1"/>
</dbReference>
<evidence type="ECO:0000256" key="2">
    <source>
        <dbReference type="ARBA" id="ARBA00023015"/>
    </source>
</evidence>
<evidence type="ECO:0000259" key="5">
    <source>
        <dbReference type="PROSITE" id="PS50931"/>
    </source>
</evidence>
<gene>
    <name evidence="6" type="ORF">M6B22_06275</name>
</gene>
<evidence type="ECO:0000256" key="3">
    <source>
        <dbReference type="ARBA" id="ARBA00023125"/>
    </source>
</evidence>
<evidence type="ECO:0000313" key="7">
    <source>
        <dbReference type="Proteomes" id="UP001164693"/>
    </source>
</evidence>
<dbReference type="SUPFAM" id="SSF53850">
    <property type="entry name" value="Periplasmic binding protein-like II"/>
    <property type="match status" value="1"/>
</dbReference>
<accession>A0ABY7K1H0</accession>
<organism evidence="6 7">
    <name type="scientific">Jatrophihabitans cynanchi</name>
    <dbReference type="NCBI Taxonomy" id="2944128"/>
    <lineage>
        <taxon>Bacteria</taxon>
        <taxon>Bacillati</taxon>
        <taxon>Actinomycetota</taxon>
        <taxon>Actinomycetes</taxon>
        <taxon>Jatrophihabitantales</taxon>
        <taxon>Jatrophihabitantaceae</taxon>
        <taxon>Jatrophihabitans</taxon>
    </lineage>
</organism>
<evidence type="ECO:0000313" key="6">
    <source>
        <dbReference type="EMBL" id="WAX58368.1"/>
    </source>
</evidence>
<sequence>MARVIDLPRLRHVLLVAREGSFVRAAQVINMSQPALTRSVQATERQFGIKIFDRSRSGAILTRAGLQFIALTEDFVRRSEELESELRVVSSGGAGSVSFGLGPLAANLYLPELADLVFAQRMRAVVRVDNDAALRRLLLDGEIAFYVGGTWPGASEFAVSSRLRIESVSMAPTYGLLVRKDHPLLRGSDFSARQLGRYPVIGSSPIRRILDDTVLASLGLQIPSLEADNYRLLAEIGGRSDALVLAPVLLSGSRWAADLVALPVQLPSDRANLEACLVTVESSPLSPLARVVADRLIALLKRAAVGKFPGD</sequence>
<dbReference type="PROSITE" id="PS50931">
    <property type="entry name" value="HTH_LYSR"/>
    <property type="match status" value="1"/>
</dbReference>
<reference evidence="6" key="1">
    <citation type="submission" date="2022-05" db="EMBL/GenBank/DDBJ databases">
        <title>Jatrophihabitans sp. SB3-54 whole genome sequence.</title>
        <authorList>
            <person name="Suh M.K."/>
            <person name="Eom M.K."/>
            <person name="Kim J.S."/>
            <person name="Kim H.S."/>
            <person name="Do H.E."/>
            <person name="Shin Y.K."/>
            <person name="Lee J.-S."/>
        </authorList>
    </citation>
    <scope>NUCLEOTIDE SEQUENCE</scope>
    <source>
        <strain evidence="6">SB3-54</strain>
    </source>
</reference>
<dbReference type="PANTHER" id="PTHR30419">
    <property type="entry name" value="HTH-TYPE TRANSCRIPTIONAL REGULATOR YBHD"/>
    <property type="match status" value="1"/>
</dbReference>
<dbReference type="InterPro" id="IPR050950">
    <property type="entry name" value="HTH-type_LysR_regulators"/>
</dbReference>
<comment type="similarity">
    <text evidence="1">Belongs to the LysR transcriptional regulatory family.</text>
</comment>
<feature type="domain" description="HTH lysR-type" evidence="5">
    <location>
        <begin position="5"/>
        <end position="62"/>
    </location>
</feature>
<dbReference type="Gene3D" id="3.40.190.10">
    <property type="entry name" value="Periplasmic binding protein-like II"/>
    <property type="match status" value="2"/>
</dbReference>
<dbReference type="PRINTS" id="PR00039">
    <property type="entry name" value="HTHLYSR"/>
</dbReference>
<proteinExistence type="inferred from homology"/>
<dbReference type="SUPFAM" id="SSF46785">
    <property type="entry name" value="Winged helix' DNA-binding domain"/>
    <property type="match status" value="1"/>
</dbReference>
<dbReference type="InterPro" id="IPR000847">
    <property type="entry name" value="LysR_HTH_N"/>
</dbReference>
<keyword evidence="2" id="KW-0805">Transcription regulation</keyword>
<keyword evidence="4" id="KW-0804">Transcription</keyword>